<dbReference type="SFLD" id="SFLDG01212">
    <property type="entry name" value="Phytoene_synthase_like"/>
    <property type="match status" value="1"/>
</dbReference>
<dbReference type="SUPFAM" id="SSF48576">
    <property type="entry name" value="Terpenoid synthases"/>
    <property type="match status" value="1"/>
</dbReference>
<reference evidence="1 2" key="1">
    <citation type="journal article" date="2019" name="Nat. Commun.">
        <title>A new type of DNA phosphorothioation-based antiviral system in archaea.</title>
        <authorList>
            <person name="Xiong L."/>
            <person name="Liu S."/>
            <person name="Chen S."/>
            <person name="Xiao Y."/>
            <person name="Zhu B."/>
            <person name="Gao Y."/>
            <person name="Zhang Y."/>
            <person name="Chen B."/>
            <person name="Luo J."/>
            <person name="Deng Z."/>
            <person name="Chen X."/>
            <person name="Wang L."/>
            <person name="Chen S."/>
        </authorList>
    </citation>
    <scope>NUCLEOTIDE SEQUENCE [LARGE SCALE GENOMIC DNA]</scope>
    <source>
        <strain evidence="1 2">CBA1105</strain>
    </source>
</reference>
<dbReference type="GO" id="GO:0051996">
    <property type="term" value="F:squalene synthase [NAD(P)H] activity"/>
    <property type="evidence" value="ECO:0007669"/>
    <property type="project" value="InterPro"/>
</dbReference>
<dbReference type="OrthoDB" id="305023at2157"/>
<name>A0A4D6H8Y2_9EURY</name>
<dbReference type="InterPro" id="IPR008949">
    <property type="entry name" value="Isoprenoid_synthase_dom_sf"/>
</dbReference>
<dbReference type="GO" id="GO:0004311">
    <property type="term" value="F:geranylgeranyl diphosphate synthase activity"/>
    <property type="evidence" value="ECO:0007669"/>
    <property type="project" value="InterPro"/>
</dbReference>
<dbReference type="EMBL" id="CP031310">
    <property type="protein sequence ID" value="QCC50230.1"/>
    <property type="molecule type" value="Genomic_DNA"/>
</dbReference>
<dbReference type="PANTHER" id="PTHR31480">
    <property type="entry name" value="BIFUNCTIONAL LYCOPENE CYCLASE/PHYTOENE SYNTHASE"/>
    <property type="match status" value="1"/>
</dbReference>
<keyword evidence="2" id="KW-1185">Reference proteome</keyword>
<dbReference type="CDD" id="cd00683">
    <property type="entry name" value="Trans_IPPS_HH"/>
    <property type="match status" value="1"/>
</dbReference>
<evidence type="ECO:0000313" key="1">
    <source>
        <dbReference type="EMBL" id="QCC50230.1"/>
    </source>
</evidence>
<dbReference type="InterPro" id="IPR033904">
    <property type="entry name" value="Trans_IPPS_HH"/>
</dbReference>
<sequence length="316" mass="36452">MLDETITTSKEIHKRTGKTFYYATRLLPERIRRATYVLYGFFRVADEVVDQADALPAEEQHERLEDFRAKALGDREADDDVLTAFQSLRAQSDIADDDVNTFIDAMQQDIEKDRYRTYEELEGYMRGSAVAVGNMMLDVMDPEQKDHARPHAAALAEAFQLSNFLRDVGEDITEYDRIYLPQETLEQFGASEDDIVEKRATEGFKAAMRAEMARTERLYRDGVAGIRYLPDDCQFAVLCSAVLYAEHHRQIRAIDYDTLSRDANLGRTRKLYLIARTWWHWRQHRDPEATFYAVSAVPEDAPATEHHHETVTDNVA</sequence>
<accession>A0A4D6H8Y2</accession>
<dbReference type="InterPro" id="IPR044843">
    <property type="entry name" value="Trans_IPPS_bact-type"/>
</dbReference>
<organism evidence="1 2">
    <name type="scientific">Halapricum salinum</name>
    <dbReference type="NCBI Taxonomy" id="1457250"/>
    <lineage>
        <taxon>Archaea</taxon>
        <taxon>Methanobacteriati</taxon>
        <taxon>Methanobacteriota</taxon>
        <taxon>Stenosarchaea group</taxon>
        <taxon>Halobacteria</taxon>
        <taxon>Halobacteriales</taxon>
        <taxon>Haloarculaceae</taxon>
        <taxon>Halapricum</taxon>
    </lineage>
</organism>
<gene>
    <name evidence="1" type="ORF">DV733_02820</name>
</gene>
<dbReference type="SFLD" id="SFLDS00005">
    <property type="entry name" value="Isoprenoid_Synthase_Type_I"/>
    <property type="match status" value="1"/>
</dbReference>
<dbReference type="SFLD" id="SFLDG01018">
    <property type="entry name" value="Squalene/Phytoene_Synthase_Lik"/>
    <property type="match status" value="1"/>
</dbReference>
<dbReference type="Proteomes" id="UP000296706">
    <property type="component" value="Chromosome"/>
</dbReference>
<dbReference type="STRING" id="1457250.GCA_000755225_02861"/>
<dbReference type="InterPro" id="IPR002060">
    <property type="entry name" value="Squ/phyt_synthse"/>
</dbReference>
<proteinExistence type="predicted"/>
<dbReference type="KEGG" id="hsn:DV733_02820"/>
<dbReference type="Pfam" id="PF00494">
    <property type="entry name" value="SQS_PSY"/>
    <property type="match status" value="1"/>
</dbReference>
<protein>
    <submittedName>
        <fullName evidence="1">Phytoene/squalene synthase family protein</fullName>
    </submittedName>
</protein>
<dbReference type="RefSeq" id="WP_049993674.1">
    <property type="nucleotide sequence ID" value="NZ_CP031310.1"/>
</dbReference>
<dbReference type="Gene3D" id="1.10.600.10">
    <property type="entry name" value="Farnesyl Diphosphate Synthase"/>
    <property type="match status" value="1"/>
</dbReference>
<dbReference type="GeneID" id="39846763"/>
<dbReference type="AlphaFoldDB" id="A0A4D6H8Y2"/>
<evidence type="ECO:0000313" key="2">
    <source>
        <dbReference type="Proteomes" id="UP000296706"/>
    </source>
</evidence>